<dbReference type="KEGG" id="saz:Sama_1406"/>
<feature type="transmembrane region" description="Helical" evidence="6">
    <location>
        <begin position="189"/>
        <end position="211"/>
    </location>
</feature>
<feature type="domain" description="EamA" evidence="7">
    <location>
        <begin position="16"/>
        <end position="154"/>
    </location>
</feature>
<protein>
    <recommendedName>
        <fullName evidence="7">EamA domain-containing protein</fullName>
    </recommendedName>
</protein>
<keyword evidence="2" id="KW-1003">Cell membrane</keyword>
<feature type="transmembrane region" description="Helical" evidence="6">
    <location>
        <begin position="44"/>
        <end position="64"/>
    </location>
</feature>
<evidence type="ECO:0000256" key="2">
    <source>
        <dbReference type="ARBA" id="ARBA00022475"/>
    </source>
</evidence>
<feature type="transmembrane region" description="Helical" evidence="6">
    <location>
        <begin position="15"/>
        <end position="32"/>
    </location>
</feature>
<dbReference type="Proteomes" id="UP000009175">
    <property type="component" value="Chromosome"/>
</dbReference>
<dbReference type="HOGENOM" id="CLU_033863_21_2_6"/>
<feature type="transmembrane region" description="Helical" evidence="6">
    <location>
        <begin position="223"/>
        <end position="242"/>
    </location>
</feature>
<evidence type="ECO:0000313" key="9">
    <source>
        <dbReference type="Proteomes" id="UP000009175"/>
    </source>
</evidence>
<dbReference type="SUPFAM" id="SSF103481">
    <property type="entry name" value="Multidrug resistance efflux transporter EmrE"/>
    <property type="match status" value="2"/>
</dbReference>
<feature type="transmembrane region" description="Helical" evidence="6">
    <location>
        <begin position="84"/>
        <end position="104"/>
    </location>
</feature>
<dbReference type="InterPro" id="IPR037185">
    <property type="entry name" value="EmrE-like"/>
</dbReference>
<dbReference type="GO" id="GO:0005886">
    <property type="term" value="C:plasma membrane"/>
    <property type="evidence" value="ECO:0007669"/>
    <property type="project" value="UniProtKB-SubCell"/>
</dbReference>
<dbReference type="InterPro" id="IPR051258">
    <property type="entry name" value="Diverse_Substrate_Transporter"/>
</dbReference>
<comment type="subcellular location">
    <subcellularLocation>
        <location evidence="1">Cell membrane</location>
        <topology evidence="1">Multi-pass membrane protein</topology>
    </subcellularLocation>
</comment>
<evidence type="ECO:0000259" key="7">
    <source>
        <dbReference type="Pfam" id="PF00892"/>
    </source>
</evidence>
<dbReference type="AlphaFoldDB" id="A1S5F7"/>
<keyword evidence="5 6" id="KW-0472">Membrane</keyword>
<dbReference type="Pfam" id="PF00892">
    <property type="entry name" value="EamA"/>
    <property type="match status" value="2"/>
</dbReference>
<feature type="domain" description="EamA" evidence="7">
    <location>
        <begin position="163"/>
        <end position="295"/>
    </location>
</feature>
<feature type="transmembrane region" description="Helical" evidence="6">
    <location>
        <begin position="280"/>
        <end position="300"/>
    </location>
</feature>
<proteinExistence type="predicted"/>
<name>A1S5F7_SHEAM</name>
<evidence type="ECO:0000256" key="6">
    <source>
        <dbReference type="SAM" id="Phobius"/>
    </source>
</evidence>
<evidence type="ECO:0000256" key="1">
    <source>
        <dbReference type="ARBA" id="ARBA00004651"/>
    </source>
</evidence>
<dbReference type="PANTHER" id="PTHR42920">
    <property type="entry name" value="OS03G0707200 PROTEIN-RELATED"/>
    <property type="match status" value="1"/>
</dbReference>
<sequence length="312" mass="33297">MLNLFVDIECRGEKLANLMLLLAAAIWGFGFVAQRLGMESLEPFAFNGLRFVIGAMSLLPLIWFLKTKGRVKGAGETGFWRRALVGSLGCGGILFIAASFQQVGLLHTTAANAGFITGLYIVLVPVLGIMLKHSTGLNTWLGCAIAVVGLYFLSVGEDFSISFGDGLQLVGALFWAMHILAVDHYATRIAPVVLACGQFLVCALASFVVSLMMETTTLAGVQAAWGSLAYAGLISVGVAYTLQVLAQKHAHPAHAAIILSLETVFAAIGGMLFLDETLGPRALFGCGLMLFGMLISQIPLRYLVKSRHQKVT</sequence>
<evidence type="ECO:0000256" key="3">
    <source>
        <dbReference type="ARBA" id="ARBA00022692"/>
    </source>
</evidence>
<dbReference type="PANTHER" id="PTHR42920:SF5">
    <property type="entry name" value="EAMA DOMAIN-CONTAINING PROTEIN"/>
    <property type="match status" value="1"/>
</dbReference>
<evidence type="ECO:0000256" key="4">
    <source>
        <dbReference type="ARBA" id="ARBA00022989"/>
    </source>
</evidence>
<dbReference type="InterPro" id="IPR000620">
    <property type="entry name" value="EamA_dom"/>
</dbReference>
<dbReference type="EMBL" id="CP000507">
    <property type="protein sequence ID" value="ABL99613.1"/>
    <property type="molecule type" value="Genomic_DNA"/>
</dbReference>
<evidence type="ECO:0000313" key="8">
    <source>
        <dbReference type="EMBL" id="ABL99613.1"/>
    </source>
</evidence>
<keyword evidence="4 6" id="KW-1133">Transmembrane helix</keyword>
<evidence type="ECO:0000256" key="5">
    <source>
        <dbReference type="ARBA" id="ARBA00023136"/>
    </source>
</evidence>
<accession>A1S5F7</accession>
<organism evidence="8 9">
    <name type="scientific">Shewanella amazonensis (strain ATCC BAA-1098 / SB2B)</name>
    <dbReference type="NCBI Taxonomy" id="326297"/>
    <lineage>
        <taxon>Bacteria</taxon>
        <taxon>Pseudomonadati</taxon>
        <taxon>Pseudomonadota</taxon>
        <taxon>Gammaproteobacteria</taxon>
        <taxon>Alteromonadales</taxon>
        <taxon>Shewanellaceae</taxon>
        <taxon>Shewanella</taxon>
    </lineage>
</organism>
<dbReference type="Gene3D" id="1.10.3730.20">
    <property type="match status" value="1"/>
</dbReference>
<keyword evidence="9" id="KW-1185">Reference proteome</keyword>
<keyword evidence="3 6" id="KW-0812">Transmembrane</keyword>
<feature type="transmembrane region" description="Helical" evidence="6">
    <location>
        <begin position="110"/>
        <end position="130"/>
    </location>
</feature>
<reference evidence="8 9" key="1">
    <citation type="submission" date="2006-12" db="EMBL/GenBank/DDBJ databases">
        <title>Complete sequence of Shewanella amazonensis SB2B.</title>
        <authorList>
            <consortium name="US DOE Joint Genome Institute"/>
            <person name="Copeland A."/>
            <person name="Lucas S."/>
            <person name="Lapidus A."/>
            <person name="Barry K."/>
            <person name="Detter J.C."/>
            <person name="Glavina del Rio T."/>
            <person name="Hammon N."/>
            <person name="Israni S."/>
            <person name="Dalin E."/>
            <person name="Tice H."/>
            <person name="Pitluck S."/>
            <person name="Munk A.C."/>
            <person name="Brettin T."/>
            <person name="Bruce D."/>
            <person name="Han C."/>
            <person name="Tapia R."/>
            <person name="Gilna P."/>
            <person name="Schmutz J."/>
            <person name="Larimer F."/>
            <person name="Land M."/>
            <person name="Hauser L."/>
            <person name="Kyrpides N."/>
            <person name="Mikhailova N."/>
            <person name="Fredrickson J."/>
            <person name="Richardson P."/>
        </authorList>
    </citation>
    <scope>NUCLEOTIDE SEQUENCE [LARGE SCALE GENOMIC DNA]</scope>
    <source>
        <strain evidence="9">ATCC BAA-1098 / SB2B</strain>
    </source>
</reference>
<gene>
    <name evidence="8" type="ordered locus">Sama_1406</name>
</gene>
<feature type="transmembrane region" description="Helical" evidence="6">
    <location>
        <begin position="137"/>
        <end position="154"/>
    </location>
</feature>
<feature type="transmembrane region" description="Helical" evidence="6">
    <location>
        <begin position="166"/>
        <end position="182"/>
    </location>
</feature>
<feature type="transmembrane region" description="Helical" evidence="6">
    <location>
        <begin position="254"/>
        <end position="274"/>
    </location>
</feature>
<dbReference type="eggNOG" id="COG0697">
    <property type="taxonomic scope" value="Bacteria"/>
</dbReference>